<dbReference type="InterPro" id="IPR036928">
    <property type="entry name" value="AS_sf"/>
</dbReference>
<dbReference type="RefSeq" id="WP_112283320.1">
    <property type="nucleotide sequence ID" value="NZ_MASW01000005.1"/>
</dbReference>
<proteinExistence type="inferred from homology"/>
<dbReference type="PANTHER" id="PTHR11895:SF7">
    <property type="entry name" value="GLUTAMYL-TRNA(GLN) AMIDOTRANSFERASE SUBUNIT A, MITOCHONDRIAL"/>
    <property type="match status" value="1"/>
</dbReference>
<dbReference type="Gene3D" id="3.90.1300.10">
    <property type="entry name" value="Amidase signature (AS) domain"/>
    <property type="match status" value="1"/>
</dbReference>
<name>A0A2V4AQS2_9PSEU</name>
<protein>
    <submittedName>
        <fullName evidence="2">Amidase</fullName>
    </submittedName>
</protein>
<reference evidence="2 3" key="1">
    <citation type="submission" date="2016-07" db="EMBL/GenBank/DDBJ databases">
        <title>Draft genome sequence of Prauserella muralis DSM 45305, isolated from a mould-covered wall in an indoor environment.</title>
        <authorList>
            <person name="Ruckert C."/>
            <person name="Albersmeier A."/>
            <person name="Jiang C.-L."/>
            <person name="Jiang Y."/>
            <person name="Kalinowski J."/>
            <person name="Schneider O."/>
            <person name="Winkler A."/>
            <person name="Zotchev S.B."/>
        </authorList>
    </citation>
    <scope>NUCLEOTIDE SEQUENCE [LARGE SCALE GENOMIC DNA]</scope>
    <source>
        <strain evidence="2 3">DSM 45305</strain>
    </source>
</reference>
<accession>A0A2V4AQS2</accession>
<keyword evidence="3" id="KW-1185">Reference proteome</keyword>
<dbReference type="GO" id="GO:0003824">
    <property type="term" value="F:catalytic activity"/>
    <property type="evidence" value="ECO:0007669"/>
    <property type="project" value="InterPro"/>
</dbReference>
<dbReference type="InterPro" id="IPR020556">
    <property type="entry name" value="Amidase_CS"/>
</dbReference>
<dbReference type="PANTHER" id="PTHR11895">
    <property type="entry name" value="TRANSAMIDASE"/>
    <property type="match status" value="1"/>
</dbReference>
<evidence type="ECO:0000313" key="2">
    <source>
        <dbReference type="EMBL" id="PXY22719.1"/>
    </source>
</evidence>
<evidence type="ECO:0000256" key="1">
    <source>
        <dbReference type="ARBA" id="ARBA00009199"/>
    </source>
</evidence>
<dbReference type="InterPro" id="IPR000120">
    <property type="entry name" value="Amidase"/>
</dbReference>
<comment type="similarity">
    <text evidence="1">Belongs to the amidase family.</text>
</comment>
<dbReference type="EMBL" id="MASW01000005">
    <property type="protein sequence ID" value="PXY22719.1"/>
    <property type="molecule type" value="Genomic_DNA"/>
</dbReference>
<dbReference type="InterPro" id="IPR023631">
    <property type="entry name" value="Amidase_dom"/>
</dbReference>
<gene>
    <name evidence="2" type="ORF">BAY60_23210</name>
</gene>
<organism evidence="2 3">
    <name type="scientific">Prauserella muralis</name>
    <dbReference type="NCBI Taxonomy" id="588067"/>
    <lineage>
        <taxon>Bacteria</taxon>
        <taxon>Bacillati</taxon>
        <taxon>Actinomycetota</taxon>
        <taxon>Actinomycetes</taxon>
        <taxon>Pseudonocardiales</taxon>
        <taxon>Pseudonocardiaceae</taxon>
        <taxon>Prauserella</taxon>
    </lineage>
</organism>
<dbReference type="Proteomes" id="UP000249915">
    <property type="component" value="Unassembled WGS sequence"/>
</dbReference>
<comment type="caution">
    <text evidence="2">The sequence shown here is derived from an EMBL/GenBank/DDBJ whole genome shotgun (WGS) entry which is preliminary data.</text>
</comment>
<evidence type="ECO:0000313" key="3">
    <source>
        <dbReference type="Proteomes" id="UP000249915"/>
    </source>
</evidence>
<dbReference type="Pfam" id="PF01425">
    <property type="entry name" value="Amidase"/>
    <property type="match status" value="1"/>
</dbReference>
<dbReference type="OrthoDB" id="5175573at2"/>
<dbReference type="AlphaFoldDB" id="A0A2V4AQS2"/>
<sequence length="497" mass="52086">MDAKEYAALDAVAMAALVTDGEVTPAELLAAASRRADAVNPAINAVVRRLDDAADERARAAPSGPFAGVPFLLKDLYQCQEGMLSSAGCRALADWTADETDTSVRRWLDAGLVVFGRTNTPEFGGKAVTEPELFGPARNPWNLARTPGGSSGGAAAAVAAGIVPVAAASDGGGSIRIPAACCGLFGLKPGRGVVPSGPARGEGMHGAVTDGVISRSVRDTAAMLDVLRGADPDAPYAPAEHPGSYRDEAGRPPGRLRIGVHTGSRLNPRPHPEAVAAVDDAVALLTDLGHEVEPVDPGYDDAQLASDFLLVWFVHIAAEVERAKALSGRGTGVELDSRVMAAIGRATSATEHEAALQRRHRYVRALSALHRRYDLLLTPTIARPAPRLGELDLPAGERLAAEAMLAARAGRLLGRLGRVRQAVLKNLAWVPYTQLANLTGRPAASVPLYWTPDGLPLGVQFVAPLGGEALLLRLAAQLEQARPWFDRRPAEPFGNAG</sequence>
<dbReference type="SUPFAM" id="SSF75304">
    <property type="entry name" value="Amidase signature (AS) enzymes"/>
    <property type="match status" value="1"/>
</dbReference>
<dbReference type="PROSITE" id="PS00571">
    <property type="entry name" value="AMIDASES"/>
    <property type="match status" value="1"/>
</dbReference>